<dbReference type="CDD" id="cd06261">
    <property type="entry name" value="TM_PBP2"/>
    <property type="match status" value="1"/>
</dbReference>
<feature type="domain" description="ABC transmembrane type-1" evidence="8">
    <location>
        <begin position="75"/>
        <end position="276"/>
    </location>
</feature>
<dbReference type="Proteomes" id="UP000078454">
    <property type="component" value="Unassembled WGS sequence"/>
</dbReference>
<dbReference type="Gene3D" id="1.10.3720.10">
    <property type="entry name" value="MetI-like"/>
    <property type="match status" value="1"/>
</dbReference>
<evidence type="ECO:0000256" key="4">
    <source>
        <dbReference type="ARBA" id="ARBA00022692"/>
    </source>
</evidence>
<comment type="caution">
    <text evidence="9">The sequence shown here is derived from an EMBL/GenBank/DDBJ whole genome shotgun (WGS) entry which is preliminary data.</text>
</comment>
<evidence type="ECO:0000256" key="2">
    <source>
        <dbReference type="ARBA" id="ARBA00022448"/>
    </source>
</evidence>
<evidence type="ECO:0000256" key="7">
    <source>
        <dbReference type="RuleBase" id="RU363032"/>
    </source>
</evidence>
<dbReference type="SUPFAM" id="SSF161098">
    <property type="entry name" value="MetI-like"/>
    <property type="match status" value="1"/>
</dbReference>
<reference evidence="9 10" key="1">
    <citation type="submission" date="2016-05" db="EMBL/GenBank/DDBJ databases">
        <title>Paenibacillus sp. 1ZS3-15 nov., isolated from the rhizosphere soil.</title>
        <authorList>
            <person name="Zhang X.X."/>
            <person name="Zhang J."/>
        </authorList>
    </citation>
    <scope>NUCLEOTIDE SEQUENCE [LARGE SCALE GENOMIC DNA]</scope>
    <source>
        <strain evidence="9 10">1ZS3-15</strain>
    </source>
</reference>
<dbReference type="InterPro" id="IPR035906">
    <property type="entry name" value="MetI-like_sf"/>
</dbReference>
<dbReference type="PANTHER" id="PTHR43744:SF9">
    <property type="entry name" value="POLYGALACTURONAN_RHAMNOGALACTURONAN TRANSPORT SYSTEM PERMEASE PROTEIN YTCP"/>
    <property type="match status" value="1"/>
</dbReference>
<comment type="similarity">
    <text evidence="7">Belongs to the binding-protein-dependent transport system permease family.</text>
</comment>
<keyword evidence="6 7" id="KW-0472">Membrane</keyword>
<dbReference type="GO" id="GO:0005886">
    <property type="term" value="C:plasma membrane"/>
    <property type="evidence" value="ECO:0007669"/>
    <property type="project" value="UniProtKB-SubCell"/>
</dbReference>
<dbReference type="Pfam" id="PF00528">
    <property type="entry name" value="BPD_transp_1"/>
    <property type="match status" value="1"/>
</dbReference>
<evidence type="ECO:0000313" key="9">
    <source>
        <dbReference type="EMBL" id="OAS15108.1"/>
    </source>
</evidence>
<sequence>MKLAKNRTDMTFDVINYSLIVMLLLLVLYPLYFVVTASVTNPDVVYSGKLLFFPQELTWDGYKRLFADATIWIGFKNSLWYTVTGTTLNVVLTVMAGYALSRTDLVGRNVFMFLLVFTMFFGGGLIPTYLLVKDLGILNTTWAMILPNAVSVFNVIIVRTFFQSNVPTEVLESAMIDGCSNIKFFVKIAIPLAMPIVAVMVLFYAVGHWNSYFQALIYLKSNGLQPLQIILRNILIMNEGSDLQNLMDGSQEQQKKLELMKYAIIIVSSLPMMILYPFLQRYFVKGALVGSLKG</sequence>
<dbReference type="STRING" id="1850517.A8708_22535"/>
<dbReference type="AlphaFoldDB" id="A0A198A282"/>
<evidence type="ECO:0000256" key="6">
    <source>
        <dbReference type="ARBA" id="ARBA00023136"/>
    </source>
</evidence>
<proteinExistence type="inferred from homology"/>
<dbReference type="PROSITE" id="PS50928">
    <property type="entry name" value="ABC_TM1"/>
    <property type="match status" value="1"/>
</dbReference>
<feature type="transmembrane region" description="Helical" evidence="7">
    <location>
        <begin position="259"/>
        <end position="279"/>
    </location>
</feature>
<dbReference type="EMBL" id="LYPB01000085">
    <property type="protein sequence ID" value="OAS15108.1"/>
    <property type="molecule type" value="Genomic_DNA"/>
</dbReference>
<dbReference type="InterPro" id="IPR000515">
    <property type="entry name" value="MetI-like"/>
</dbReference>
<keyword evidence="3" id="KW-1003">Cell membrane</keyword>
<evidence type="ECO:0000259" key="8">
    <source>
        <dbReference type="PROSITE" id="PS50928"/>
    </source>
</evidence>
<feature type="transmembrane region" description="Helical" evidence="7">
    <location>
        <begin position="182"/>
        <end position="206"/>
    </location>
</feature>
<gene>
    <name evidence="9" type="ORF">A8708_22535</name>
</gene>
<keyword evidence="4 7" id="KW-0812">Transmembrane</keyword>
<comment type="subcellular location">
    <subcellularLocation>
        <location evidence="1 7">Cell membrane</location>
        <topology evidence="1 7">Multi-pass membrane protein</topology>
    </subcellularLocation>
</comment>
<keyword evidence="5 7" id="KW-1133">Transmembrane helix</keyword>
<organism evidence="9 10">
    <name type="scientific">Paenibacillus oryzisoli</name>
    <dbReference type="NCBI Taxonomy" id="1850517"/>
    <lineage>
        <taxon>Bacteria</taxon>
        <taxon>Bacillati</taxon>
        <taxon>Bacillota</taxon>
        <taxon>Bacilli</taxon>
        <taxon>Bacillales</taxon>
        <taxon>Paenibacillaceae</taxon>
        <taxon>Paenibacillus</taxon>
    </lineage>
</organism>
<keyword evidence="2 7" id="KW-0813">Transport</keyword>
<dbReference type="GO" id="GO:0055085">
    <property type="term" value="P:transmembrane transport"/>
    <property type="evidence" value="ECO:0007669"/>
    <property type="project" value="InterPro"/>
</dbReference>
<evidence type="ECO:0000256" key="1">
    <source>
        <dbReference type="ARBA" id="ARBA00004651"/>
    </source>
</evidence>
<feature type="transmembrane region" description="Helical" evidence="7">
    <location>
        <begin position="12"/>
        <end position="32"/>
    </location>
</feature>
<feature type="transmembrane region" description="Helical" evidence="7">
    <location>
        <begin position="79"/>
        <end position="98"/>
    </location>
</feature>
<dbReference type="OrthoDB" id="9810086at2"/>
<evidence type="ECO:0000256" key="3">
    <source>
        <dbReference type="ARBA" id="ARBA00022475"/>
    </source>
</evidence>
<name>A0A198A282_9BACL</name>
<keyword evidence="10" id="KW-1185">Reference proteome</keyword>
<accession>A0A198A282</accession>
<feature type="transmembrane region" description="Helical" evidence="7">
    <location>
        <begin position="142"/>
        <end position="162"/>
    </location>
</feature>
<feature type="transmembrane region" description="Helical" evidence="7">
    <location>
        <begin position="110"/>
        <end position="130"/>
    </location>
</feature>
<evidence type="ECO:0000256" key="5">
    <source>
        <dbReference type="ARBA" id="ARBA00022989"/>
    </source>
</evidence>
<dbReference type="PANTHER" id="PTHR43744">
    <property type="entry name" value="ABC TRANSPORTER PERMEASE PROTEIN MG189-RELATED-RELATED"/>
    <property type="match status" value="1"/>
</dbReference>
<protein>
    <submittedName>
        <fullName evidence="9">Sugar ABC transporter permease</fullName>
    </submittedName>
</protein>
<evidence type="ECO:0000313" key="10">
    <source>
        <dbReference type="Proteomes" id="UP000078454"/>
    </source>
</evidence>
<dbReference type="RefSeq" id="WP_068668679.1">
    <property type="nucleotide sequence ID" value="NZ_LYPB01000085.1"/>
</dbReference>